<dbReference type="InterPro" id="IPR007430">
    <property type="entry name" value="VirB8"/>
</dbReference>
<feature type="transmembrane region" description="Helical" evidence="5">
    <location>
        <begin position="59"/>
        <end position="81"/>
    </location>
</feature>
<protein>
    <submittedName>
        <fullName evidence="7">Type IV secretion system protein</fullName>
    </submittedName>
</protein>
<name>A0ABU7QSB3_AVIPA</name>
<evidence type="ECO:0000256" key="5">
    <source>
        <dbReference type="SAM" id="Phobius"/>
    </source>
</evidence>
<keyword evidence="3 5" id="KW-1133">Transmembrane helix</keyword>
<dbReference type="CDD" id="cd16424">
    <property type="entry name" value="VirB8"/>
    <property type="match status" value="1"/>
</dbReference>
<keyword evidence="8" id="KW-1185">Reference proteome</keyword>
<evidence type="ECO:0000256" key="3">
    <source>
        <dbReference type="ARBA" id="ARBA00022989"/>
    </source>
</evidence>
<dbReference type="SUPFAM" id="SSF54427">
    <property type="entry name" value="NTF2-like"/>
    <property type="match status" value="1"/>
</dbReference>
<dbReference type="InterPro" id="IPR032710">
    <property type="entry name" value="NTF2-like_dom_sf"/>
</dbReference>
<evidence type="ECO:0000313" key="8">
    <source>
        <dbReference type="Proteomes" id="UP001352533"/>
    </source>
</evidence>
<keyword evidence="2 5" id="KW-0812">Transmembrane</keyword>
<gene>
    <name evidence="7" type="ORF">M5S25_09810</name>
</gene>
<dbReference type="InterPro" id="IPR026264">
    <property type="entry name" value="VirB8/PtlE"/>
</dbReference>
<sequence length="257" mass="29149">MKFFNRSKQKVLNENVQALAEEPTPAEKKIVNERAKKHFKRKQEFEKDRVGFYKTLSKIGFGIGGIGALIGLAGVVAVAGLTPLKTTEPYVIRVDNNTGFTDIVKPISDSSQTTYGEELDKYWLSKFVIERESYDWQLIQNSYDAVELMTTPQVFNEYKAYITSKVSPVNLLQQNKKIKVRVLSISFINGVGQVRFSKQVLTASGEPDSVIPITYWLASIPFDYKHDIKLEQQRLINPLGFQALSYRADPESNLSEK</sequence>
<comment type="caution">
    <text evidence="7">The sequence shown here is derived from an EMBL/GenBank/DDBJ whole genome shotgun (WGS) entry which is preliminary data.</text>
</comment>
<evidence type="ECO:0000313" key="7">
    <source>
        <dbReference type="EMBL" id="MEE6113483.1"/>
    </source>
</evidence>
<evidence type="ECO:0000259" key="6">
    <source>
        <dbReference type="Pfam" id="PF04335"/>
    </source>
</evidence>
<dbReference type="Proteomes" id="UP001352533">
    <property type="component" value="Unassembled WGS sequence"/>
</dbReference>
<evidence type="ECO:0000256" key="1">
    <source>
        <dbReference type="ARBA" id="ARBA00004167"/>
    </source>
</evidence>
<keyword evidence="4 5" id="KW-0472">Membrane</keyword>
<evidence type="ECO:0000256" key="4">
    <source>
        <dbReference type="ARBA" id="ARBA00023136"/>
    </source>
</evidence>
<dbReference type="Pfam" id="PF04335">
    <property type="entry name" value="VirB8"/>
    <property type="match status" value="1"/>
</dbReference>
<accession>A0ABU7QSB3</accession>
<dbReference type="PIRSF" id="PIRSF003299">
    <property type="entry name" value="VirB8_PtlE"/>
    <property type="match status" value="1"/>
</dbReference>
<organism evidence="7 8">
    <name type="scientific">Avibacterium paragallinarum</name>
    <name type="common">Haemophilus gallinarum</name>
    <dbReference type="NCBI Taxonomy" id="728"/>
    <lineage>
        <taxon>Bacteria</taxon>
        <taxon>Pseudomonadati</taxon>
        <taxon>Pseudomonadota</taxon>
        <taxon>Gammaproteobacteria</taxon>
        <taxon>Pasteurellales</taxon>
        <taxon>Pasteurellaceae</taxon>
        <taxon>Avibacterium</taxon>
    </lineage>
</organism>
<feature type="domain" description="Bacterial virulence protein VirB8" evidence="6">
    <location>
        <begin position="43"/>
        <end position="251"/>
    </location>
</feature>
<proteinExistence type="predicted"/>
<comment type="subcellular location">
    <subcellularLocation>
        <location evidence="1">Membrane</location>
        <topology evidence="1">Single-pass membrane protein</topology>
    </subcellularLocation>
</comment>
<evidence type="ECO:0000256" key="2">
    <source>
        <dbReference type="ARBA" id="ARBA00022692"/>
    </source>
</evidence>
<dbReference type="EMBL" id="JAMDKS010000025">
    <property type="protein sequence ID" value="MEE6113483.1"/>
    <property type="molecule type" value="Genomic_DNA"/>
</dbReference>
<dbReference type="Gene3D" id="3.10.450.230">
    <property type="entry name" value="VirB8 protein"/>
    <property type="match status" value="1"/>
</dbReference>
<reference evidence="7 8" key="1">
    <citation type="journal article" date="2022" name="Front. Microbiol.">
        <title>Commensal bacteria contribute to the growth of multidrug-resistant Avibacterium paragallinarum in chickens.</title>
        <authorList>
            <person name="Zhu J."/>
            <person name="Chen Y."/>
            <person name="Wu Y."/>
            <person name="Wang Y."/>
            <person name="Zhu K."/>
        </authorList>
    </citation>
    <scope>NUCLEOTIDE SEQUENCE [LARGE SCALE GENOMIC DNA]</scope>
    <source>
        <strain evidence="7 8">AV12</strain>
    </source>
</reference>
<dbReference type="RefSeq" id="WP_194751868.1">
    <property type="nucleotide sequence ID" value="NZ_JACEWB010000025.1"/>
</dbReference>